<sequence length="324" mass="36107">MYYIGVDGGGTKTTFTIINNMGEKITQYTTKTTHYEQVGFDGLEDILNEGLSKIIEKSNVDTEKIDSVFLGIPGYGEVKSVVKKINCICERVFNKIDFRIGNDVEAGFEGSLAGKPGINIVSGTGSIALGKDLYGNTIRCGGWGDYVGDEGSAHWIGKKTIEVFSKEADKRLNRGLIYKKVREYLDIDDNFEIIDYVLNKINKDRTQIAQFSKICFESAKLNDENALEIFNLAGYELSLLVKMIINELEFEDEITISYSGGVFKSGDLIINPIKNNLSGYNVKLIKPILEPDMGACLLAYKIKNNHVSNEVLNNMINKTEYSFS</sequence>
<reference evidence="2 3" key="1">
    <citation type="submission" date="2015-04" db="EMBL/GenBank/DDBJ databases">
        <title>Microcin producing Clostridium sp. JC272T.</title>
        <authorList>
            <person name="Jyothsna T."/>
            <person name="Sasikala C."/>
            <person name="Ramana C."/>
        </authorList>
    </citation>
    <scope>NUCLEOTIDE SEQUENCE [LARGE SCALE GENOMIC DNA]</scope>
    <source>
        <strain evidence="2 3">JC272</strain>
    </source>
</reference>
<keyword evidence="3" id="KW-1185">Reference proteome</keyword>
<protein>
    <recommendedName>
        <fullName evidence="1">ATPase BadF/BadG/BcrA/BcrD type domain-containing protein</fullName>
    </recommendedName>
</protein>
<dbReference type="SUPFAM" id="SSF53067">
    <property type="entry name" value="Actin-like ATPase domain"/>
    <property type="match status" value="2"/>
</dbReference>
<dbReference type="Pfam" id="PF01869">
    <property type="entry name" value="BcrAD_BadFG"/>
    <property type="match status" value="1"/>
</dbReference>
<evidence type="ECO:0000259" key="1">
    <source>
        <dbReference type="Pfam" id="PF01869"/>
    </source>
</evidence>
<dbReference type="PATRIC" id="fig|1629550.3.peg.1053"/>
<dbReference type="Gene3D" id="3.30.420.40">
    <property type="match status" value="2"/>
</dbReference>
<comment type="caution">
    <text evidence="2">The sequence shown here is derived from an EMBL/GenBank/DDBJ whole genome shotgun (WGS) entry which is preliminary data.</text>
</comment>
<dbReference type="Proteomes" id="UP000034407">
    <property type="component" value="Unassembled WGS sequence"/>
</dbReference>
<feature type="domain" description="ATPase BadF/BadG/BcrA/BcrD type" evidence="1">
    <location>
        <begin position="4"/>
        <end position="299"/>
    </location>
</feature>
<dbReference type="PANTHER" id="PTHR12862:SF0">
    <property type="entry name" value="N-ACETYL-D-GLUCOSAMINE KINASE"/>
    <property type="match status" value="1"/>
</dbReference>
<proteinExistence type="predicted"/>
<evidence type="ECO:0000313" key="2">
    <source>
        <dbReference type="EMBL" id="KKY01553.1"/>
    </source>
</evidence>
<dbReference type="GO" id="GO:0045127">
    <property type="term" value="F:N-acetylglucosamine kinase activity"/>
    <property type="evidence" value="ECO:0007669"/>
    <property type="project" value="InterPro"/>
</dbReference>
<dbReference type="InterPro" id="IPR002731">
    <property type="entry name" value="ATPase_BadF"/>
</dbReference>
<accession>A0A0M3DGX8</accession>
<dbReference type="CDD" id="cd24007">
    <property type="entry name" value="ASKHA_NBD_eukNAGK-like"/>
    <property type="match status" value="1"/>
</dbReference>
<dbReference type="EMBL" id="LBBT01000174">
    <property type="protein sequence ID" value="KKY01553.1"/>
    <property type="molecule type" value="Genomic_DNA"/>
</dbReference>
<organism evidence="2 3">
    <name type="scientific">Paraclostridium benzoelyticum</name>
    <dbReference type="NCBI Taxonomy" id="1629550"/>
    <lineage>
        <taxon>Bacteria</taxon>
        <taxon>Bacillati</taxon>
        <taxon>Bacillota</taxon>
        <taxon>Clostridia</taxon>
        <taxon>Peptostreptococcales</taxon>
        <taxon>Peptostreptococcaceae</taxon>
        <taxon>Paraclostridium</taxon>
    </lineage>
</organism>
<name>A0A0M3DGX8_9FIRM</name>
<dbReference type="OrthoDB" id="9772633at2"/>
<dbReference type="RefSeq" id="WP_046822794.1">
    <property type="nucleotide sequence ID" value="NZ_LBBT01000174.1"/>
</dbReference>
<dbReference type="InterPro" id="IPR043129">
    <property type="entry name" value="ATPase_NBD"/>
</dbReference>
<gene>
    <name evidence="2" type="ORF">VN21_08070</name>
</gene>
<dbReference type="InterPro" id="IPR039758">
    <property type="entry name" value="NAGK-like"/>
</dbReference>
<evidence type="ECO:0000313" key="3">
    <source>
        <dbReference type="Proteomes" id="UP000034407"/>
    </source>
</evidence>
<dbReference type="AlphaFoldDB" id="A0A0M3DGX8"/>
<dbReference type="PANTHER" id="PTHR12862">
    <property type="entry name" value="BADF TYPE ATPASE DOMAIN-CONTAINING PROTEIN"/>
    <property type="match status" value="1"/>
</dbReference>